<evidence type="ECO:0000256" key="6">
    <source>
        <dbReference type="PROSITE-ProRule" id="PRU00169"/>
    </source>
</evidence>
<keyword evidence="2" id="KW-0902">Two-component regulatory system</keyword>
<keyword evidence="11" id="KW-1185">Reference proteome</keyword>
<feature type="DNA-binding region" description="OmpR/PhoB-type" evidence="7">
    <location>
        <begin position="126"/>
        <end position="220"/>
    </location>
</feature>
<evidence type="ECO:0000313" key="11">
    <source>
        <dbReference type="Proteomes" id="UP000294678"/>
    </source>
</evidence>
<feature type="modified residue" description="4-aspartylphosphate" evidence="6">
    <location>
        <position position="52"/>
    </location>
</feature>
<evidence type="ECO:0000256" key="1">
    <source>
        <dbReference type="ARBA" id="ARBA00022553"/>
    </source>
</evidence>
<evidence type="ECO:0000313" key="10">
    <source>
        <dbReference type="EMBL" id="TDT68623.1"/>
    </source>
</evidence>
<evidence type="ECO:0000256" key="3">
    <source>
        <dbReference type="ARBA" id="ARBA00023015"/>
    </source>
</evidence>
<dbReference type="InterPro" id="IPR036388">
    <property type="entry name" value="WH-like_DNA-bd_sf"/>
</dbReference>
<dbReference type="Pfam" id="PF00486">
    <property type="entry name" value="Trans_reg_C"/>
    <property type="match status" value="1"/>
</dbReference>
<protein>
    <submittedName>
        <fullName evidence="10">DNA-binding response OmpR family regulator</fullName>
    </submittedName>
</protein>
<comment type="caution">
    <text evidence="10">The sequence shown here is derived from an EMBL/GenBank/DDBJ whole genome shotgun (WGS) entry which is preliminary data.</text>
</comment>
<keyword evidence="1 6" id="KW-0597">Phosphoprotein</keyword>
<keyword evidence="5" id="KW-0804">Transcription</keyword>
<evidence type="ECO:0000256" key="7">
    <source>
        <dbReference type="PROSITE-ProRule" id="PRU01091"/>
    </source>
</evidence>
<dbReference type="EMBL" id="SOBG01000007">
    <property type="protein sequence ID" value="TDT68623.1"/>
    <property type="molecule type" value="Genomic_DNA"/>
</dbReference>
<dbReference type="RefSeq" id="WP_134113555.1">
    <property type="nucleotide sequence ID" value="NZ_SOBG01000007.1"/>
</dbReference>
<keyword evidence="3" id="KW-0805">Transcription regulation</keyword>
<feature type="domain" description="Response regulatory" evidence="8">
    <location>
        <begin position="3"/>
        <end position="117"/>
    </location>
</feature>
<dbReference type="GO" id="GO:0006355">
    <property type="term" value="P:regulation of DNA-templated transcription"/>
    <property type="evidence" value="ECO:0007669"/>
    <property type="project" value="InterPro"/>
</dbReference>
<dbReference type="SMART" id="SM00862">
    <property type="entry name" value="Trans_reg_C"/>
    <property type="match status" value="1"/>
</dbReference>
<dbReference type="GO" id="GO:0005829">
    <property type="term" value="C:cytosol"/>
    <property type="evidence" value="ECO:0007669"/>
    <property type="project" value="TreeGrafter"/>
</dbReference>
<dbReference type="Gene3D" id="6.10.250.690">
    <property type="match status" value="1"/>
</dbReference>
<dbReference type="Proteomes" id="UP000294678">
    <property type="component" value="Unassembled WGS sequence"/>
</dbReference>
<feature type="domain" description="OmpR/PhoB-type" evidence="9">
    <location>
        <begin position="126"/>
        <end position="220"/>
    </location>
</feature>
<dbReference type="PROSITE" id="PS51755">
    <property type="entry name" value="OMPR_PHOB"/>
    <property type="match status" value="1"/>
</dbReference>
<dbReference type="SMART" id="SM00448">
    <property type="entry name" value="REC"/>
    <property type="match status" value="1"/>
</dbReference>
<dbReference type="CDD" id="cd00383">
    <property type="entry name" value="trans_reg_C"/>
    <property type="match status" value="1"/>
</dbReference>
<dbReference type="FunFam" id="1.10.10.10:FF:000018">
    <property type="entry name" value="DNA-binding response regulator ResD"/>
    <property type="match status" value="1"/>
</dbReference>
<dbReference type="Gene3D" id="3.40.50.2300">
    <property type="match status" value="1"/>
</dbReference>
<dbReference type="Gene3D" id="1.10.10.10">
    <property type="entry name" value="Winged helix-like DNA-binding domain superfamily/Winged helix DNA-binding domain"/>
    <property type="match status" value="1"/>
</dbReference>
<gene>
    <name evidence="10" type="ORF">EV215_1690</name>
</gene>
<dbReference type="InterPro" id="IPR039420">
    <property type="entry name" value="WalR-like"/>
</dbReference>
<evidence type="ECO:0000256" key="4">
    <source>
        <dbReference type="ARBA" id="ARBA00023125"/>
    </source>
</evidence>
<organism evidence="10 11">
    <name type="scientific">Hypnocyclicus thermotrophus</name>
    <dbReference type="NCBI Taxonomy" id="1627895"/>
    <lineage>
        <taxon>Bacteria</taxon>
        <taxon>Fusobacteriati</taxon>
        <taxon>Fusobacteriota</taxon>
        <taxon>Fusobacteriia</taxon>
        <taxon>Fusobacteriales</taxon>
        <taxon>Fusobacteriaceae</taxon>
        <taxon>Hypnocyclicus</taxon>
    </lineage>
</organism>
<evidence type="ECO:0000259" key="8">
    <source>
        <dbReference type="PROSITE" id="PS50110"/>
    </source>
</evidence>
<dbReference type="InterPro" id="IPR011006">
    <property type="entry name" value="CheY-like_superfamily"/>
</dbReference>
<dbReference type="AlphaFoldDB" id="A0AA46DXW2"/>
<dbReference type="PROSITE" id="PS50110">
    <property type="entry name" value="RESPONSE_REGULATORY"/>
    <property type="match status" value="1"/>
</dbReference>
<proteinExistence type="predicted"/>
<reference evidence="10 11" key="1">
    <citation type="submission" date="2019-03" db="EMBL/GenBank/DDBJ databases">
        <title>Genomic Encyclopedia of Type Strains, Phase IV (KMG-IV): sequencing the most valuable type-strain genomes for metagenomic binning, comparative biology and taxonomic classification.</title>
        <authorList>
            <person name="Goeker M."/>
        </authorList>
    </citation>
    <scope>NUCLEOTIDE SEQUENCE [LARGE SCALE GENOMIC DNA]</scope>
    <source>
        <strain evidence="10 11">DSM 100055</strain>
    </source>
</reference>
<evidence type="ECO:0000259" key="9">
    <source>
        <dbReference type="PROSITE" id="PS51755"/>
    </source>
</evidence>
<dbReference type="PANTHER" id="PTHR48111">
    <property type="entry name" value="REGULATOR OF RPOS"/>
    <property type="match status" value="1"/>
</dbReference>
<accession>A0AA46DXW2</accession>
<dbReference type="FunFam" id="3.40.50.2300:FF:000001">
    <property type="entry name" value="DNA-binding response regulator PhoB"/>
    <property type="match status" value="1"/>
</dbReference>
<sequence length="229" mass="27466">MKRILIIEDEKNIRKIIKDYLKKENYKILEAEDGEEGLNKFFENNIDLVILDIMLPKIDGWSVCKQIRHKNKEVYILMLTARDKELDEIFGFELGADEYITKPFSPRVLVAKINRIFKKNLELNKSNKIKIEKLLINKDSHRVYYDNNLLNLSPKEYELLLYLIENKNIVLSREKILDNVWGYNFFGDVRTVDTHIKKLRKKIENNYIETIRGYGYMFSFKEIDYEKNK</sequence>
<dbReference type="GO" id="GO:0000976">
    <property type="term" value="F:transcription cis-regulatory region binding"/>
    <property type="evidence" value="ECO:0007669"/>
    <property type="project" value="TreeGrafter"/>
</dbReference>
<dbReference type="Pfam" id="PF00072">
    <property type="entry name" value="Response_reg"/>
    <property type="match status" value="1"/>
</dbReference>
<dbReference type="InterPro" id="IPR001789">
    <property type="entry name" value="Sig_transdc_resp-reg_receiver"/>
</dbReference>
<evidence type="ECO:0000256" key="5">
    <source>
        <dbReference type="ARBA" id="ARBA00023163"/>
    </source>
</evidence>
<dbReference type="GO" id="GO:0032993">
    <property type="term" value="C:protein-DNA complex"/>
    <property type="evidence" value="ECO:0007669"/>
    <property type="project" value="TreeGrafter"/>
</dbReference>
<dbReference type="SUPFAM" id="SSF52172">
    <property type="entry name" value="CheY-like"/>
    <property type="match status" value="1"/>
</dbReference>
<dbReference type="GO" id="GO:0000156">
    <property type="term" value="F:phosphorelay response regulator activity"/>
    <property type="evidence" value="ECO:0007669"/>
    <property type="project" value="TreeGrafter"/>
</dbReference>
<dbReference type="CDD" id="cd17574">
    <property type="entry name" value="REC_OmpR"/>
    <property type="match status" value="1"/>
</dbReference>
<name>A0AA46DXW2_9FUSO</name>
<dbReference type="InterPro" id="IPR001867">
    <property type="entry name" value="OmpR/PhoB-type_DNA-bd"/>
</dbReference>
<evidence type="ECO:0000256" key="2">
    <source>
        <dbReference type="ARBA" id="ARBA00023012"/>
    </source>
</evidence>
<keyword evidence="4 7" id="KW-0238">DNA-binding</keyword>
<dbReference type="PANTHER" id="PTHR48111:SF73">
    <property type="entry name" value="ALKALINE PHOSPHATASE SYNTHESIS TRANSCRIPTIONAL REGULATORY PROTEIN PHOP"/>
    <property type="match status" value="1"/>
</dbReference>